<name>B6GBQ4_9ACTN</name>
<gene>
    <name evidence="2" type="ORF">COLSTE_01518</name>
</gene>
<dbReference type="eggNOG" id="COG0457">
    <property type="taxonomic scope" value="Bacteria"/>
</dbReference>
<accession>B6GBQ4</accession>
<dbReference type="InterPro" id="IPR019734">
    <property type="entry name" value="TPR_rpt"/>
</dbReference>
<feature type="transmembrane region" description="Helical" evidence="1">
    <location>
        <begin position="297"/>
        <end position="316"/>
    </location>
</feature>
<reference evidence="2 3" key="1">
    <citation type="submission" date="2008-10" db="EMBL/GenBank/DDBJ databases">
        <title>Draft genome sequence of Collinsella stercoris (DSM 13279).</title>
        <authorList>
            <person name="Sudarsanam P."/>
            <person name="Ley R."/>
            <person name="Guruge J."/>
            <person name="Turnbaugh P.J."/>
            <person name="Mahowald M."/>
            <person name="Liep D."/>
            <person name="Gordon J."/>
        </authorList>
    </citation>
    <scope>NUCLEOTIDE SEQUENCE [LARGE SCALE GENOMIC DNA]</scope>
    <source>
        <strain evidence="2 3">DSM 13279</strain>
    </source>
</reference>
<dbReference type="RefSeq" id="WP_006721157.1">
    <property type="nucleotide sequence ID" value="NZ_CP085935.1"/>
</dbReference>
<organism evidence="2 3">
    <name type="scientific">Collinsella stercoris DSM 13279</name>
    <dbReference type="NCBI Taxonomy" id="445975"/>
    <lineage>
        <taxon>Bacteria</taxon>
        <taxon>Bacillati</taxon>
        <taxon>Actinomycetota</taxon>
        <taxon>Coriobacteriia</taxon>
        <taxon>Coriobacteriales</taxon>
        <taxon>Coriobacteriaceae</taxon>
        <taxon>Collinsella</taxon>
    </lineage>
</organism>
<dbReference type="AlphaFoldDB" id="B6GBQ4"/>
<dbReference type="EMBL" id="ABXJ01000082">
    <property type="protein sequence ID" value="EEA90268.1"/>
    <property type="molecule type" value="Genomic_DNA"/>
</dbReference>
<dbReference type="SUPFAM" id="SSF48452">
    <property type="entry name" value="TPR-like"/>
    <property type="match status" value="1"/>
</dbReference>
<keyword evidence="1" id="KW-0472">Membrane</keyword>
<comment type="caution">
    <text evidence="2">The sequence shown here is derived from an EMBL/GenBank/DDBJ whole genome shotgun (WGS) entry which is preliminary data.</text>
</comment>
<reference evidence="2 3" key="2">
    <citation type="submission" date="2008-10" db="EMBL/GenBank/DDBJ databases">
        <authorList>
            <person name="Fulton L."/>
            <person name="Clifton S."/>
            <person name="Fulton B."/>
            <person name="Xu J."/>
            <person name="Minx P."/>
            <person name="Pepin K.H."/>
            <person name="Johnson M."/>
            <person name="Thiruvilangam P."/>
            <person name="Bhonagiri V."/>
            <person name="Nash W.E."/>
            <person name="Mardis E.R."/>
            <person name="Wilson R.K."/>
        </authorList>
    </citation>
    <scope>NUCLEOTIDE SEQUENCE [LARGE SCALE GENOMIC DNA]</scope>
    <source>
        <strain evidence="2 3">DSM 13279</strain>
    </source>
</reference>
<protein>
    <submittedName>
        <fullName evidence="2">Tetratricopeptide repeat protein</fullName>
    </submittedName>
</protein>
<keyword evidence="1" id="KW-1133">Transmembrane helix</keyword>
<dbReference type="Proteomes" id="UP000003560">
    <property type="component" value="Unassembled WGS sequence"/>
</dbReference>
<keyword evidence="1" id="KW-0812">Transmembrane</keyword>
<dbReference type="OrthoDB" id="3176473at2"/>
<dbReference type="STRING" id="445975.COLSTE_01518"/>
<dbReference type="GeneID" id="98003238"/>
<evidence type="ECO:0000313" key="3">
    <source>
        <dbReference type="Proteomes" id="UP000003560"/>
    </source>
</evidence>
<evidence type="ECO:0000313" key="2">
    <source>
        <dbReference type="EMBL" id="EEA90268.1"/>
    </source>
</evidence>
<keyword evidence="3" id="KW-1185">Reference proteome</keyword>
<dbReference type="InterPro" id="IPR011990">
    <property type="entry name" value="TPR-like_helical_dom_sf"/>
</dbReference>
<dbReference type="Pfam" id="PF13432">
    <property type="entry name" value="TPR_16"/>
    <property type="match status" value="3"/>
</dbReference>
<dbReference type="SMART" id="SM00028">
    <property type="entry name" value="TPR"/>
    <property type="match status" value="3"/>
</dbReference>
<evidence type="ECO:0000256" key="1">
    <source>
        <dbReference type="SAM" id="Phobius"/>
    </source>
</evidence>
<sequence>MNTQVLDQARNAYRTGDFAAAAQLFAAAKDPSELAGEADHLRGNSLMRLGRYADAVEAYDAALRDDAYGKRGALLTNQGKALMSSGDVRSAVSAFSAATQDASYATPYKAYLGLGDALKKLGNLTEAGVAYRQAAIDGTNPAPAGALASLGDCFVGLQRPEDAIESYRTALDFAGPRDDSRAISAGLGQAYVAANRFTDAVDAFNNATADGIYQLTADQRDAFERAKDTLSASSSMVASTGSYTTGVDPLDPLGQSGNFMPDPSDTGFFTLSEQEMVQQDRAETKVRRKHRHTGLKVFIVILIVLLIAGGGAAFAYTRGFGIPSQQDVLSKLFQAATDGADTDEYLASGLDESQKAVISASIPLDATATIEGMDAGMSETTATVNVTLKQGGEMTYEVGFVREGLGWAVSSISTDFDVETSAE</sequence>
<dbReference type="Gene3D" id="1.25.40.10">
    <property type="entry name" value="Tetratricopeptide repeat domain"/>
    <property type="match status" value="2"/>
</dbReference>
<dbReference type="HOGENOM" id="CLU_599526_0_0_11"/>
<proteinExistence type="predicted"/>